<evidence type="ECO:0000256" key="4">
    <source>
        <dbReference type="ARBA" id="ARBA00022598"/>
    </source>
</evidence>
<comment type="caution">
    <text evidence="13">Lacks conserved residue(s) required for the propagation of feature annotation.</text>
</comment>
<keyword evidence="6 13" id="KW-0547">Nucleotide-binding</keyword>
<feature type="domain" description="Aminoacyl-transfer RNA synthetases class-II family profile" evidence="14">
    <location>
        <begin position="202"/>
        <end position="477"/>
    </location>
</feature>
<organism evidence="15 16">
    <name type="scientific">Treponema peruense</name>
    <dbReference type="NCBI Taxonomy" id="2787628"/>
    <lineage>
        <taxon>Bacteria</taxon>
        <taxon>Pseudomonadati</taxon>
        <taxon>Spirochaetota</taxon>
        <taxon>Spirochaetia</taxon>
        <taxon>Spirochaetales</taxon>
        <taxon>Treponemataceae</taxon>
        <taxon>Treponema</taxon>
    </lineage>
</organism>
<name>A0A7T3V4X7_9SPIR</name>
<evidence type="ECO:0000256" key="5">
    <source>
        <dbReference type="ARBA" id="ARBA00022723"/>
    </source>
</evidence>
<dbReference type="PROSITE" id="PS50862">
    <property type="entry name" value="AA_TRNA_LIGASE_II"/>
    <property type="match status" value="1"/>
</dbReference>
<keyword evidence="3 13" id="KW-0820">tRNA-binding</keyword>
<evidence type="ECO:0000256" key="11">
    <source>
        <dbReference type="ARBA" id="ARBA00023146"/>
    </source>
</evidence>
<dbReference type="PANTHER" id="PTHR11451:SF44">
    <property type="entry name" value="THREONINE--TRNA LIGASE, CHLOROPLASTIC_MITOCHONDRIAL 2"/>
    <property type="match status" value="1"/>
</dbReference>
<evidence type="ECO:0000313" key="15">
    <source>
        <dbReference type="EMBL" id="QQA00943.1"/>
    </source>
</evidence>
<keyword evidence="10 13" id="KW-0648">Protein biosynthesis</keyword>
<dbReference type="KEGG" id="tper:IWA51_11930"/>
<evidence type="ECO:0000313" key="16">
    <source>
        <dbReference type="Proteomes" id="UP000595224"/>
    </source>
</evidence>
<evidence type="ECO:0000256" key="9">
    <source>
        <dbReference type="ARBA" id="ARBA00022884"/>
    </source>
</evidence>
<dbReference type="SMART" id="SM00863">
    <property type="entry name" value="tRNA_SAD"/>
    <property type="match status" value="1"/>
</dbReference>
<dbReference type="InterPro" id="IPR012947">
    <property type="entry name" value="tRNA_SAD"/>
</dbReference>
<dbReference type="Pfam" id="PF07973">
    <property type="entry name" value="tRNA_SAD"/>
    <property type="match status" value="1"/>
</dbReference>
<dbReference type="GO" id="GO:0005524">
    <property type="term" value="F:ATP binding"/>
    <property type="evidence" value="ECO:0007669"/>
    <property type="project" value="UniProtKB-UniRule"/>
</dbReference>
<dbReference type="Proteomes" id="UP000595224">
    <property type="component" value="Chromosome"/>
</dbReference>
<keyword evidence="7 13" id="KW-0862">Zinc</keyword>
<evidence type="ECO:0000259" key="14">
    <source>
        <dbReference type="PROSITE" id="PS50862"/>
    </source>
</evidence>
<dbReference type="InterPro" id="IPR036621">
    <property type="entry name" value="Anticodon-bd_dom_sf"/>
</dbReference>
<dbReference type="InterPro" id="IPR002320">
    <property type="entry name" value="Thr-tRNA-ligase_IIa"/>
</dbReference>
<keyword evidence="2 13" id="KW-0963">Cytoplasm</keyword>
<evidence type="ECO:0000256" key="12">
    <source>
        <dbReference type="ARBA" id="ARBA00049515"/>
    </source>
</evidence>
<dbReference type="PRINTS" id="PR01047">
    <property type="entry name" value="TRNASYNTHTHR"/>
</dbReference>
<evidence type="ECO:0000256" key="10">
    <source>
        <dbReference type="ARBA" id="ARBA00022917"/>
    </source>
</evidence>
<sequence length="585" mass="66754">MALDENLQTVRHSCAHVMAEAVLRLFPGTKIAIGPAIDNGFYYDFDFPADHKASETDFAAIEKEMRKILSSNSEFVRNEVTKEQALELFKDQPYKVELINDLPDSEKITTYTQDGFTDLCRGPHVASTKEINAQSFKITKMAGAYWRGDVNRPVLTRLYAVCFAKPNDLKDYLAKLEEAERRDHRKLGTQLDLFHIDPEDPGQIFWHPNGWSMYVTLQDYMRDKVVRDGYQEVNTPAVMPRTLWERSGHWGHYQKNMFITESEKRIFAIKPMNCPGALEIFKSRTRSYKDLPLRLAEFGHCVRNEPSGTLHGIMRVRGFVQDDAHIICTEDQIEAEVTKFCHLLLDVYKDFGFDKNLLVKLSTMPEDHVGELATWQHAESALAAACKAAGMEYEIQPGEGAFYGPKLEFTLVDALDRQWQCGTIQLDYQLPSAERLDAQYIGSDNQKHHPVMLHRAVMGSLERFLGILIENYAGAMPAWLHFEQAAVVPVSPEFNEYAQTVADTLRAAKIRANAYVDDSNMKNKIKMITSEHKTPYILVVGAKERDENAVCVRFRASSGLQQKTFELKEFRDYVLDKVATHFNGI</sequence>
<keyword evidence="16" id="KW-1185">Reference proteome</keyword>
<dbReference type="InterPro" id="IPR004154">
    <property type="entry name" value="Anticodon-bd"/>
</dbReference>
<evidence type="ECO:0000256" key="3">
    <source>
        <dbReference type="ARBA" id="ARBA00022555"/>
    </source>
</evidence>
<evidence type="ECO:0000256" key="13">
    <source>
        <dbReference type="HAMAP-Rule" id="MF_00184"/>
    </source>
</evidence>
<keyword evidence="9 13" id="KW-0694">RNA-binding</keyword>
<evidence type="ECO:0000256" key="7">
    <source>
        <dbReference type="ARBA" id="ARBA00022833"/>
    </source>
</evidence>
<dbReference type="Gene3D" id="3.40.50.800">
    <property type="entry name" value="Anticodon-binding domain"/>
    <property type="match status" value="1"/>
</dbReference>
<keyword evidence="5 13" id="KW-0479">Metal-binding</keyword>
<feature type="binding site" evidence="13">
    <location>
        <position position="274"/>
    </location>
    <ligand>
        <name>Zn(2+)</name>
        <dbReference type="ChEBI" id="CHEBI:29105"/>
        <note>catalytic</note>
    </ligand>
</feature>
<feature type="binding site" evidence="13">
    <location>
        <position position="454"/>
    </location>
    <ligand>
        <name>Zn(2+)</name>
        <dbReference type="ChEBI" id="CHEBI:29105"/>
        <note>catalytic</note>
    </ligand>
</feature>
<feature type="binding site" evidence="13">
    <location>
        <position position="325"/>
    </location>
    <ligand>
        <name>Zn(2+)</name>
        <dbReference type="ChEBI" id="CHEBI:29105"/>
        <note>catalytic</note>
    </ligand>
</feature>
<dbReference type="InterPro" id="IPR045864">
    <property type="entry name" value="aa-tRNA-synth_II/BPL/LPL"/>
</dbReference>
<proteinExistence type="inferred from homology"/>
<dbReference type="FunFam" id="3.30.930.10:FF:000002">
    <property type="entry name" value="Threonine--tRNA ligase"/>
    <property type="match status" value="1"/>
</dbReference>
<dbReference type="PANTHER" id="PTHR11451">
    <property type="entry name" value="THREONINE-TRNA LIGASE"/>
    <property type="match status" value="1"/>
</dbReference>
<keyword evidence="4 13" id="KW-0436">Ligase</keyword>
<dbReference type="InterPro" id="IPR002314">
    <property type="entry name" value="aa-tRNA-synt_IIb"/>
</dbReference>
<dbReference type="GO" id="GO:0005737">
    <property type="term" value="C:cytoplasm"/>
    <property type="evidence" value="ECO:0007669"/>
    <property type="project" value="UniProtKB-SubCell"/>
</dbReference>
<evidence type="ECO:0000256" key="1">
    <source>
        <dbReference type="ARBA" id="ARBA00008226"/>
    </source>
</evidence>
<accession>A0A7T3V4X7</accession>
<dbReference type="Gene3D" id="3.30.980.10">
    <property type="entry name" value="Threonyl-trna Synthetase, Chain A, domain 2"/>
    <property type="match status" value="1"/>
</dbReference>
<reference evidence="15 16" key="1">
    <citation type="submission" date="2020-11" db="EMBL/GenBank/DDBJ databases">
        <title>Treponema Peruensis nv. sp., first commensal Treponema isolated from human feces.</title>
        <authorList>
            <person name="Belkhou C."/>
            <person name="Raes J."/>
        </authorList>
    </citation>
    <scope>NUCLEOTIDE SEQUENCE [LARGE SCALE GENOMIC DNA]</scope>
    <source>
        <strain evidence="15 16">RCC2812</strain>
    </source>
</reference>
<dbReference type="Gene3D" id="3.30.930.10">
    <property type="entry name" value="Bira Bifunctional Protein, Domain 2"/>
    <property type="match status" value="1"/>
</dbReference>
<dbReference type="AlphaFoldDB" id="A0A7T3V4X7"/>
<dbReference type="FunFam" id="3.30.54.20:FF:000002">
    <property type="entry name" value="Threonine--tRNA ligase"/>
    <property type="match status" value="1"/>
</dbReference>
<comment type="subcellular location">
    <subcellularLocation>
        <location evidence="13">Cytoplasm</location>
    </subcellularLocation>
</comment>
<dbReference type="GO" id="GO:0046872">
    <property type="term" value="F:metal ion binding"/>
    <property type="evidence" value="ECO:0007669"/>
    <property type="project" value="UniProtKB-KW"/>
</dbReference>
<dbReference type="Gene3D" id="3.30.54.20">
    <property type="match status" value="1"/>
</dbReference>
<dbReference type="FunFam" id="3.30.980.10:FF:000005">
    <property type="entry name" value="Threonyl-tRNA synthetase, mitochondrial"/>
    <property type="match status" value="1"/>
</dbReference>
<evidence type="ECO:0000256" key="2">
    <source>
        <dbReference type="ARBA" id="ARBA00022490"/>
    </source>
</evidence>
<evidence type="ECO:0000256" key="8">
    <source>
        <dbReference type="ARBA" id="ARBA00022840"/>
    </source>
</evidence>
<gene>
    <name evidence="13 15" type="primary">thrS</name>
    <name evidence="15" type="ORF">IWA51_11930</name>
</gene>
<dbReference type="RefSeq" id="WP_177528805.1">
    <property type="nucleotide sequence ID" value="NZ_CBCSHE010000005.1"/>
</dbReference>
<dbReference type="InterPro" id="IPR033728">
    <property type="entry name" value="ThrRS_core"/>
</dbReference>
<dbReference type="SUPFAM" id="SSF55681">
    <property type="entry name" value="Class II aaRS and biotin synthetases"/>
    <property type="match status" value="1"/>
</dbReference>
<dbReference type="CDD" id="cd00771">
    <property type="entry name" value="ThrRS_core"/>
    <property type="match status" value="1"/>
</dbReference>
<dbReference type="SUPFAM" id="SSF52954">
    <property type="entry name" value="Class II aaRS ABD-related"/>
    <property type="match status" value="1"/>
</dbReference>
<comment type="cofactor">
    <cofactor evidence="13">
        <name>Zn(2+)</name>
        <dbReference type="ChEBI" id="CHEBI:29105"/>
    </cofactor>
    <text evidence="13">Binds 1 zinc ion per subunit.</text>
</comment>
<dbReference type="EC" id="6.1.1.3" evidence="13"/>
<comment type="similarity">
    <text evidence="1 13">Belongs to the class-II aminoacyl-tRNA synthetase family.</text>
</comment>
<dbReference type="Pfam" id="PF03129">
    <property type="entry name" value="HGTP_anticodon"/>
    <property type="match status" value="1"/>
</dbReference>
<dbReference type="InterPro" id="IPR018163">
    <property type="entry name" value="Thr/Ala-tRNA-synth_IIc_edit"/>
</dbReference>
<keyword evidence="11 13" id="KW-0030">Aminoacyl-tRNA synthetase</keyword>
<protein>
    <recommendedName>
        <fullName evidence="13">Threonine--tRNA ligase</fullName>
        <ecNumber evidence="13">6.1.1.3</ecNumber>
    </recommendedName>
    <alternativeName>
        <fullName evidence="13">Threonyl-tRNA synthetase</fullName>
        <shortName evidence="13">ThrRS</shortName>
    </alternativeName>
</protein>
<dbReference type="GO" id="GO:0004829">
    <property type="term" value="F:threonine-tRNA ligase activity"/>
    <property type="evidence" value="ECO:0007669"/>
    <property type="project" value="UniProtKB-UniRule"/>
</dbReference>
<comment type="subunit">
    <text evidence="13">Homodimer.</text>
</comment>
<dbReference type="SUPFAM" id="SSF55186">
    <property type="entry name" value="ThrRS/AlaRS common domain"/>
    <property type="match status" value="1"/>
</dbReference>
<keyword evidence="8 13" id="KW-0067">ATP-binding</keyword>
<dbReference type="NCBIfam" id="TIGR00418">
    <property type="entry name" value="thrS"/>
    <property type="match status" value="1"/>
</dbReference>
<dbReference type="HAMAP" id="MF_00184">
    <property type="entry name" value="Thr_tRNA_synth"/>
    <property type="match status" value="1"/>
</dbReference>
<evidence type="ECO:0000256" key="6">
    <source>
        <dbReference type="ARBA" id="ARBA00022741"/>
    </source>
</evidence>
<dbReference type="InterPro" id="IPR006195">
    <property type="entry name" value="aa-tRNA-synth_II"/>
</dbReference>
<dbReference type="GO" id="GO:0000049">
    <property type="term" value="F:tRNA binding"/>
    <property type="evidence" value="ECO:0007669"/>
    <property type="project" value="UniProtKB-KW"/>
</dbReference>
<comment type="catalytic activity">
    <reaction evidence="12 13">
        <text>tRNA(Thr) + L-threonine + ATP = L-threonyl-tRNA(Thr) + AMP + diphosphate + H(+)</text>
        <dbReference type="Rhea" id="RHEA:24624"/>
        <dbReference type="Rhea" id="RHEA-COMP:9670"/>
        <dbReference type="Rhea" id="RHEA-COMP:9704"/>
        <dbReference type="ChEBI" id="CHEBI:15378"/>
        <dbReference type="ChEBI" id="CHEBI:30616"/>
        <dbReference type="ChEBI" id="CHEBI:33019"/>
        <dbReference type="ChEBI" id="CHEBI:57926"/>
        <dbReference type="ChEBI" id="CHEBI:78442"/>
        <dbReference type="ChEBI" id="CHEBI:78534"/>
        <dbReference type="ChEBI" id="CHEBI:456215"/>
        <dbReference type="EC" id="6.1.1.3"/>
    </reaction>
</comment>
<dbReference type="GO" id="GO:0006435">
    <property type="term" value="P:threonyl-tRNA aminoacylation"/>
    <property type="evidence" value="ECO:0007669"/>
    <property type="project" value="UniProtKB-UniRule"/>
</dbReference>
<dbReference type="EMBL" id="CP064936">
    <property type="protein sequence ID" value="QQA00943.1"/>
    <property type="molecule type" value="Genomic_DNA"/>
</dbReference>
<dbReference type="Pfam" id="PF00587">
    <property type="entry name" value="tRNA-synt_2b"/>
    <property type="match status" value="1"/>
</dbReference>